<organism evidence="3 4">
    <name type="scientific">Streptosporangium album</name>
    <dbReference type="NCBI Taxonomy" id="47479"/>
    <lineage>
        <taxon>Bacteria</taxon>
        <taxon>Bacillati</taxon>
        <taxon>Actinomycetota</taxon>
        <taxon>Actinomycetes</taxon>
        <taxon>Streptosporangiales</taxon>
        <taxon>Streptosporangiaceae</taxon>
        <taxon>Streptosporangium</taxon>
    </lineage>
</organism>
<dbReference type="InterPro" id="IPR051083">
    <property type="entry name" value="GrpII_Intron_Splice-Mob/Def"/>
</dbReference>
<reference evidence="3 4" key="1">
    <citation type="submission" date="2020-08" db="EMBL/GenBank/DDBJ databases">
        <title>Sequencing the genomes of 1000 actinobacteria strains.</title>
        <authorList>
            <person name="Klenk H.-P."/>
        </authorList>
    </citation>
    <scope>NUCLEOTIDE SEQUENCE [LARGE SCALE GENOMIC DNA]</scope>
    <source>
        <strain evidence="3 4">DSM 43023</strain>
    </source>
</reference>
<evidence type="ECO:0000313" key="4">
    <source>
        <dbReference type="Proteomes" id="UP000534286"/>
    </source>
</evidence>
<dbReference type="NCBIfam" id="TIGR04416">
    <property type="entry name" value="group_II_RT_mat"/>
    <property type="match status" value="1"/>
</dbReference>
<keyword evidence="3" id="KW-0808">Transferase</keyword>
<dbReference type="InterPro" id="IPR013597">
    <property type="entry name" value="Mat_intron_G2"/>
</dbReference>
<evidence type="ECO:0000313" key="3">
    <source>
        <dbReference type="EMBL" id="MBB4939457.1"/>
    </source>
</evidence>
<dbReference type="EMBL" id="JACHJU010000001">
    <property type="protein sequence ID" value="MBB4939457.1"/>
    <property type="molecule type" value="Genomic_DNA"/>
</dbReference>
<gene>
    <name evidence="3" type="ORF">FHR32_003762</name>
</gene>
<protein>
    <submittedName>
        <fullName evidence="3">RNA-directed DNA polymerase</fullName>
        <ecNumber evidence="3">2.7.7.49</ecNumber>
    </submittedName>
</protein>
<dbReference type="SUPFAM" id="SSF56672">
    <property type="entry name" value="DNA/RNA polymerases"/>
    <property type="match status" value="1"/>
</dbReference>
<dbReference type="PANTHER" id="PTHR34047">
    <property type="entry name" value="NUCLEAR INTRON MATURASE 1, MITOCHONDRIAL-RELATED"/>
    <property type="match status" value="1"/>
</dbReference>
<evidence type="ECO:0000259" key="2">
    <source>
        <dbReference type="PROSITE" id="PS50878"/>
    </source>
</evidence>
<keyword evidence="3" id="KW-0695">RNA-directed DNA polymerase</keyword>
<comment type="function">
    <text evidence="1">Poorly processive, error-prone DNA polymerase involved in untargeted mutagenesis. Copies undamaged DNA at stalled replication forks, which arise in vivo from mismatched or misaligned primer ends. These misaligned primers can be extended by PolIV. Exhibits no 3'-5' exonuclease (proofreading) activity. May be involved in translesional synthesis, in conjunction with the beta clamp from PolIII.</text>
</comment>
<dbReference type="AlphaFoldDB" id="A0A7W7RWZ5"/>
<name>A0A7W7RWZ5_9ACTN</name>
<dbReference type="Pfam" id="PF08388">
    <property type="entry name" value="GIIM"/>
    <property type="match status" value="1"/>
</dbReference>
<dbReference type="PROSITE" id="PS50878">
    <property type="entry name" value="RT_POL"/>
    <property type="match status" value="1"/>
</dbReference>
<evidence type="ECO:0000256" key="1">
    <source>
        <dbReference type="ARBA" id="ARBA00025589"/>
    </source>
</evidence>
<dbReference type="InterPro" id="IPR043128">
    <property type="entry name" value="Rev_trsase/Diguanyl_cyclase"/>
</dbReference>
<proteinExistence type="predicted"/>
<dbReference type="InterPro" id="IPR000477">
    <property type="entry name" value="RT_dom"/>
</dbReference>
<keyword evidence="4" id="KW-1185">Reference proteome</keyword>
<dbReference type="EC" id="2.7.7.49" evidence="3"/>
<dbReference type="RefSeq" id="WP_221465459.1">
    <property type="nucleotide sequence ID" value="NZ_JACHJU010000001.1"/>
</dbReference>
<dbReference type="Proteomes" id="UP000534286">
    <property type="component" value="Unassembled WGS sequence"/>
</dbReference>
<comment type="caution">
    <text evidence="3">The sequence shown here is derived from an EMBL/GenBank/DDBJ whole genome shotgun (WGS) entry which is preliminary data.</text>
</comment>
<dbReference type="InterPro" id="IPR043502">
    <property type="entry name" value="DNA/RNA_pol_sf"/>
</dbReference>
<feature type="domain" description="Reverse transcriptase" evidence="2">
    <location>
        <begin position="66"/>
        <end position="297"/>
    </location>
</feature>
<sequence>MQHTLYRAAKADPGRRFHALMDKVYRRDVLARVWLMVRSNNGAPGIDNITLAEVEEYGVPRLLDEVAAELREGRYRPLPARRVMIPKPGLKDEYRPLSIPAVRDRVVQAAVKIVFEPVFEADMADCSFGFRPKRSAHDALQVLMNEYGRGRRWVVETDIADCFSAIPHDKLIHAIEERICDQSLLGLLRVILRAGVMEGGQVRTEDLGTPQGGVVSPVMCNVYLHRLDRAWDEADGVLTRYADDLTVMCWSRSQAERALARLTELLAELGLEPKAAKTRIVHLEVGGEGFDFLGFHHRLVRSTGFNGKRPFVFLARWPANKAMQHARDRIRELTDRRRKLRPEAIAEEVNLFLRGWIAYFRYGHSAQRFSKIRQYARMRLARYISKKHRASRGFGWRALVVLSPNELGLIGMYGIVVPLRPFKDWRVRPDAGGERRR</sequence>
<dbReference type="Pfam" id="PF00078">
    <property type="entry name" value="RVT_1"/>
    <property type="match status" value="1"/>
</dbReference>
<dbReference type="CDD" id="cd01651">
    <property type="entry name" value="RT_G2_intron"/>
    <property type="match status" value="1"/>
</dbReference>
<keyword evidence="3" id="KW-0548">Nucleotidyltransferase</keyword>
<dbReference type="GO" id="GO:0003964">
    <property type="term" value="F:RNA-directed DNA polymerase activity"/>
    <property type="evidence" value="ECO:0007669"/>
    <property type="project" value="UniProtKB-KW"/>
</dbReference>
<dbReference type="PANTHER" id="PTHR34047:SF8">
    <property type="entry name" value="PROTEIN YKFC"/>
    <property type="match status" value="1"/>
</dbReference>
<dbReference type="Gene3D" id="3.30.70.270">
    <property type="match status" value="1"/>
</dbReference>
<dbReference type="InterPro" id="IPR030931">
    <property type="entry name" value="Group_II_RT_mat"/>
</dbReference>
<accession>A0A7W7RWZ5</accession>